<proteinExistence type="predicted"/>
<dbReference type="EMBL" id="CP029289">
    <property type="protein sequence ID" value="AWR93377.1"/>
    <property type="molecule type" value="Genomic_DNA"/>
</dbReference>
<dbReference type="SUPFAM" id="SSF51556">
    <property type="entry name" value="Metallo-dependent hydrolases"/>
    <property type="match status" value="1"/>
</dbReference>
<dbReference type="GO" id="GO:0016810">
    <property type="term" value="F:hydrolase activity, acting on carbon-nitrogen (but not peptide) bonds"/>
    <property type="evidence" value="ECO:0007669"/>
    <property type="project" value="InterPro"/>
</dbReference>
<protein>
    <submittedName>
        <fullName evidence="3">Amidohydrolase</fullName>
    </submittedName>
</protein>
<evidence type="ECO:0000256" key="1">
    <source>
        <dbReference type="ARBA" id="ARBA00022801"/>
    </source>
</evidence>
<evidence type="ECO:0000313" key="4">
    <source>
        <dbReference type="Proteomes" id="UP000248044"/>
    </source>
</evidence>
<dbReference type="Gene3D" id="2.30.40.10">
    <property type="entry name" value="Urease, subunit C, domain 1"/>
    <property type="match status" value="1"/>
</dbReference>
<name>A0A2U9IBI2_9CREN</name>
<evidence type="ECO:0000256" key="2">
    <source>
        <dbReference type="SAM" id="Coils"/>
    </source>
</evidence>
<organism evidence="3 4">
    <name type="scientific">Acidianus brierleyi</name>
    <dbReference type="NCBI Taxonomy" id="41673"/>
    <lineage>
        <taxon>Archaea</taxon>
        <taxon>Thermoproteota</taxon>
        <taxon>Thermoprotei</taxon>
        <taxon>Sulfolobales</taxon>
        <taxon>Sulfolobaceae</taxon>
        <taxon>Acidianus</taxon>
    </lineage>
</organism>
<accession>A0A2U9IBI2</accession>
<dbReference type="KEGG" id="abri:DFR85_00890"/>
<dbReference type="InterPro" id="IPR032466">
    <property type="entry name" value="Metal_Hydrolase"/>
</dbReference>
<dbReference type="SUPFAM" id="SSF51338">
    <property type="entry name" value="Composite domain of metallo-dependent hydrolases"/>
    <property type="match status" value="1"/>
</dbReference>
<dbReference type="AlphaFoldDB" id="A0A2U9IBI2"/>
<dbReference type="Proteomes" id="UP000248044">
    <property type="component" value="Chromosome"/>
</dbReference>
<sequence length="377" mass="42386">MKVLIKAGLALTKDSPLRDIYIGINNEKIEVISKDEPEDYDDAELSIGGLDRLVSPGFISIQTFLSLYPFRYRIFSGKLNVNDIVSVMDEKDVYYFSLLAGYHLLKTGITKIITADPKPEHAARALMTIGLKPIIAVSVGCSWSSSDWKREFKALYSRWSTKEENRVIIKLCDEDEAEEVFGISNEYKIPVLVDRSINLSRFKEIPRNIIALGGGSRKDLEIIRKENLGLSFTPSYEICKFTLGSYMPSISLDSTPRYDIRTEMGIAASRLLLTSEEAYKAATIWGYKQVGITEGIERGSLTDLIIFEVNEPPSFPLDKESPFESIIYSSYNLETAIVGGEAILDGGVPLNIGIKDIEEANKRIEEIDEKYRNMEKD</sequence>
<dbReference type="InterPro" id="IPR050287">
    <property type="entry name" value="MTA/SAH_deaminase"/>
</dbReference>
<keyword evidence="2" id="KW-0175">Coiled coil</keyword>
<dbReference type="Gene3D" id="3.20.20.140">
    <property type="entry name" value="Metal-dependent hydrolases"/>
    <property type="match status" value="1"/>
</dbReference>
<gene>
    <name evidence="3" type="ORF">DFR85_00890</name>
</gene>
<dbReference type="PANTHER" id="PTHR43794:SF11">
    <property type="entry name" value="AMIDOHYDROLASE-RELATED DOMAIN-CONTAINING PROTEIN"/>
    <property type="match status" value="1"/>
</dbReference>
<keyword evidence="4" id="KW-1185">Reference proteome</keyword>
<dbReference type="PANTHER" id="PTHR43794">
    <property type="entry name" value="AMINOHYDROLASE SSNA-RELATED"/>
    <property type="match status" value="1"/>
</dbReference>
<dbReference type="GeneID" id="36830668"/>
<reference evidence="3 4" key="1">
    <citation type="submission" date="2018-05" db="EMBL/GenBank/DDBJ databases">
        <title>Complete Genome Sequences of Extremely Thermoacidophilic, Metal-Mobilizing Type-Strain Members of the Archaeal Family Sulfolobaceae: Acidianus brierleyi DSM-1651T, Acidianus sulfidivorans DSM-18786T, Metallosphaera hakonensis DSM-7519T, and Metallosphaera prunae DSM-10039T.</title>
        <authorList>
            <person name="Counts J.A."/>
            <person name="Kelly R.M."/>
        </authorList>
    </citation>
    <scope>NUCLEOTIDE SEQUENCE [LARGE SCALE GENOMIC DNA]</scope>
    <source>
        <strain evidence="3 4">DSM 1651</strain>
    </source>
</reference>
<dbReference type="RefSeq" id="WP_110269261.1">
    <property type="nucleotide sequence ID" value="NZ_CP029289.2"/>
</dbReference>
<keyword evidence="1 3" id="KW-0378">Hydrolase</keyword>
<feature type="coiled-coil region" evidence="2">
    <location>
        <begin position="350"/>
        <end position="377"/>
    </location>
</feature>
<evidence type="ECO:0000313" key="3">
    <source>
        <dbReference type="EMBL" id="AWR93377.1"/>
    </source>
</evidence>
<dbReference type="OrthoDB" id="35343at2157"/>
<dbReference type="InterPro" id="IPR011059">
    <property type="entry name" value="Metal-dep_hydrolase_composite"/>
</dbReference>